<keyword evidence="1" id="KW-0732">Signal</keyword>
<feature type="chain" id="PRO_5009792492" evidence="1">
    <location>
        <begin position="18"/>
        <end position="41"/>
    </location>
</feature>
<dbReference type="Proteomes" id="UP000051887">
    <property type="component" value="Unassembled WGS sequence"/>
</dbReference>
<dbReference type="Proteomes" id="UP000051086">
    <property type="component" value="Unassembled WGS sequence"/>
</dbReference>
<proteinExistence type="predicted"/>
<keyword evidence="4" id="KW-1185">Reference proteome</keyword>
<dbReference type="RefSeq" id="WP_278044377.1">
    <property type="nucleotide sequence ID" value="NZ_CYSB01000030.1"/>
</dbReference>
<evidence type="ECO:0000313" key="3">
    <source>
        <dbReference type="EMBL" id="CUH70889.1"/>
    </source>
</evidence>
<dbReference type="EMBL" id="CYSB01000030">
    <property type="protein sequence ID" value="CUH67867.1"/>
    <property type="molecule type" value="Genomic_DNA"/>
</dbReference>
<evidence type="ECO:0000313" key="5">
    <source>
        <dbReference type="Proteomes" id="UP000051887"/>
    </source>
</evidence>
<reference evidence="3 5" key="2">
    <citation type="submission" date="2015-09" db="EMBL/GenBank/DDBJ databases">
        <authorList>
            <consortium name="Swine Surveillance"/>
        </authorList>
    </citation>
    <scope>NUCLEOTIDE SEQUENCE [LARGE SCALE GENOMIC DNA]</scope>
    <source>
        <strain evidence="3 5">5120</strain>
    </source>
</reference>
<accession>A0A0P1FQG6</accession>
<sequence length="41" mass="4240">MKSFFFACAAIIGIAVASNVVLNGSGFSTQERTTSASARVE</sequence>
<protein>
    <submittedName>
        <fullName evidence="3">Uncharacterized protein</fullName>
    </submittedName>
</protein>
<gene>
    <name evidence="2" type="ORF">TL5118_02372</name>
    <name evidence="3" type="ORF">TL5120_00669</name>
</gene>
<feature type="signal peptide" evidence="1">
    <location>
        <begin position="1"/>
        <end position="17"/>
    </location>
</feature>
<evidence type="ECO:0000313" key="2">
    <source>
        <dbReference type="EMBL" id="CUH67867.1"/>
    </source>
</evidence>
<organism evidence="3 5">
    <name type="scientific">Thalassovita autumnalis</name>
    <dbReference type="NCBI Taxonomy" id="2072972"/>
    <lineage>
        <taxon>Bacteria</taxon>
        <taxon>Pseudomonadati</taxon>
        <taxon>Pseudomonadota</taxon>
        <taxon>Alphaproteobacteria</taxon>
        <taxon>Rhodobacterales</taxon>
        <taxon>Roseobacteraceae</taxon>
        <taxon>Thalassovita</taxon>
    </lineage>
</organism>
<name>A0A0P1FQG6_9RHOB</name>
<dbReference type="EMBL" id="CYSC01000015">
    <property type="protein sequence ID" value="CUH70889.1"/>
    <property type="molecule type" value="Genomic_DNA"/>
</dbReference>
<dbReference type="AlphaFoldDB" id="A0A0P1FQG6"/>
<evidence type="ECO:0000256" key="1">
    <source>
        <dbReference type="SAM" id="SignalP"/>
    </source>
</evidence>
<reference evidence="2 4" key="1">
    <citation type="submission" date="2015-09" db="EMBL/GenBank/DDBJ databases">
        <authorList>
            <person name="Rodrigo-Torres L."/>
            <person name="Arahal D.R."/>
        </authorList>
    </citation>
    <scope>NUCLEOTIDE SEQUENCE [LARGE SCALE GENOMIC DNA]</scope>
    <source>
        <strain evidence="2 4">CECT 5118</strain>
    </source>
</reference>
<evidence type="ECO:0000313" key="4">
    <source>
        <dbReference type="Proteomes" id="UP000051086"/>
    </source>
</evidence>